<sequence length="53" mass="6049">MKLFCGSSTITDGPPIDDVPLDSHVFRFYHFDACLLLLKFGMFCQLQHSLPDM</sequence>
<dbReference type="EMBL" id="GBRH01245828">
    <property type="protein sequence ID" value="JAD52067.1"/>
    <property type="molecule type" value="Transcribed_RNA"/>
</dbReference>
<keyword evidence="1" id="KW-0689">Ribosomal protein</keyword>
<dbReference type="GO" id="GO:0005840">
    <property type="term" value="C:ribosome"/>
    <property type="evidence" value="ECO:0007669"/>
    <property type="project" value="UniProtKB-KW"/>
</dbReference>
<proteinExistence type="predicted"/>
<accession>A0A0A9AYC7</accession>
<name>A0A0A9AYC7_ARUDO</name>
<keyword evidence="1" id="KW-0687">Ribonucleoprotein</keyword>
<reference evidence="1" key="1">
    <citation type="submission" date="2014-09" db="EMBL/GenBank/DDBJ databases">
        <authorList>
            <person name="Magalhaes I.L.F."/>
            <person name="Oliveira U."/>
            <person name="Santos F.R."/>
            <person name="Vidigal T.H.D.A."/>
            <person name="Brescovit A.D."/>
            <person name="Santos A.J."/>
        </authorList>
    </citation>
    <scope>NUCLEOTIDE SEQUENCE</scope>
    <source>
        <tissue evidence="1">Shoot tissue taken approximately 20 cm above the soil surface</tissue>
    </source>
</reference>
<dbReference type="AlphaFoldDB" id="A0A0A9AYC7"/>
<reference evidence="1" key="2">
    <citation type="journal article" date="2015" name="Data Brief">
        <title>Shoot transcriptome of the giant reed, Arundo donax.</title>
        <authorList>
            <person name="Barrero R.A."/>
            <person name="Guerrero F.D."/>
            <person name="Moolhuijzen P."/>
            <person name="Goolsby J.A."/>
            <person name="Tidwell J."/>
            <person name="Bellgard S.E."/>
            <person name="Bellgard M.I."/>
        </authorList>
    </citation>
    <scope>NUCLEOTIDE SEQUENCE</scope>
    <source>
        <tissue evidence="1">Shoot tissue taken approximately 20 cm above the soil surface</tissue>
    </source>
</reference>
<protein>
    <submittedName>
        <fullName evidence="1">60S ribosomal protein L38</fullName>
    </submittedName>
</protein>
<organism evidence="1">
    <name type="scientific">Arundo donax</name>
    <name type="common">Giant reed</name>
    <name type="synonym">Donax arundinaceus</name>
    <dbReference type="NCBI Taxonomy" id="35708"/>
    <lineage>
        <taxon>Eukaryota</taxon>
        <taxon>Viridiplantae</taxon>
        <taxon>Streptophyta</taxon>
        <taxon>Embryophyta</taxon>
        <taxon>Tracheophyta</taxon>
        <taxon>Spermatophyta</taxon>
        <taxon>Magnoliopsida</taxon>
        <taxon>Liliopsida</taxon>
        <taxon>Poales</taxon>
        <taxon>Poaceae</taxon>
        <taxon>PACMAD clade</taxon>
        <taxon>Arundinoideae</taxon>
        <taxon>Arundineae</taxon>
        <taxon>Arundo</taxon>
    </lineage>
</organism>
<evidence type="ECO:0000313" key="1">
    <source>
        <dbReference type="EMBL" id="JAD52067.1"/>
    </source>
</evidence>